<evidence type="ECO:0000256" key="2">
    <source>
        <dbReference type="SAM" id="MobiDB-lite"/>
    </source>
</evidence>
<proteinExistence type="predicted"/>
<dbReference type="Proteomes" id="UP000019132">
    <property type="component" value="Unassembled WGS sequence"/>
</dbReference>
<dbReference type="PROSITE" id="PS51253">
    <property type="entry name" value="HTH_CENPB"/>
    <property type="match status" value="1"/>
</dbReference>
<accession>K3WV99</accession>
<reference evidence="5" key="2">
    <citation type="submission" date="2010-04" db="EMBL/GenBank/DDBJ databases">
        <authorList>
            <person name="Buell R."/>
            <person name="Hamilton J."/>
            <person name="Hostetler J."/>
        </authorList>
    </citation>
    <scope>NUCLEOTIDE SEQUENCE [LARGE SCALE GENOMIC DNA]</scope>
    <source>
        <strain evidence="5">DAOM:BR144</strain>
    </source>
</reference>
<dbReference type="eggNOG" id="ENOG502RX54">
    <property type="taxonomic scope" value="Eukaryota"/>
</dbReference>
<dbReference type="InterPro" id="IPR006600">
    <property type="entry name" value="HTH_CenpB_DNA-bd_dom"/>
</dbReference>
<reference evidence="5" key="1">
    <citation type="journal article" date="2010" name="Genome Biol.">
        <title>Genome sequence of the necrotrophic plant pathogen Pythium ultimum reveals original pathogenicity mechanisms and effector repertoire.</title>
        <authorList>
            <person name="Levesque C.A."/>
            <person name="Brouwer H."/>
            <person name="Cano L."/>
            <person name="Hamilton J.P."/>
            <person name="Holt C."/>
            <person name="Huitema E."/>
            <person name="Raffaele S."/>
            <person name="Robideau G.P."/>
            <person name="Thines M."/>
            <person name="Win J."/>
            <person name="Zerillo M.M."/>
            <person name="Beakes G.W."/>
            <person name="Boore J.L."/>
            <person name="Busam D."/>
            <person name="Dumas B."/>
            <person name="Ferriera S."/>
            <person name="Fuerstenberg S.I."/>
            <person name="Gachon C.M."/>
            <person name="Gaulin E."/>
            <person name="Govers F."/>
            <person name="Grenville-Briggs L."/>
            <person name="Horner N."/>
            <person name="Hostetler J."/>
            <person name="Jiang R.H."/>
            <person name="Johnson J."/>
            <person name="Krajaejun T."/>
            <person name="Lin H."/>
            <person name="Meijer H.J."/>
            <person name="Moore B."/>
            <person name="Morris P."/>
            <person name="Phuntmart V."/>
            <person name="Puiu D."/>
            <person name="Shetty J."/>
            <person name="Stajich J.E."/>
            <person name="Tripathy S."/>
            <person name="Wawra S."/>
            <person name="van West P."/>
            <person name="Whitty B.R."/>
            <person name="Coutinho P.M."/>
            <person name="Henrissat B."/>
            <person name="Martin F."/>
            <person name="Thomas P.D."/>
            <person name="Tyler B.M."/>
            <person name="De Vries R.P."/>
            <person name="Kamoun S."/>
            <person name="Yandell M."/>
            <person name="Tisserat N."/>
            <person name="Buell C.R."/>
        </authorList>
    </citation>
    <scope>NUCLEOTIDE SEQUENCE</scope>
    <source>
        <strain evidence="5">DAOM:BR144</strain>
    </source>
</reference>
<name>K3WV99_GLOUD</name>
<dbReference type="GO" id="GO:0003677">
    <property type="term" value="F:DNA binding"/>
    <property type="evidence" value="ECO:0007669"/>
    <property type="project" value="UniProtKB-KW"/>
</dbReference>
<evidence type="ECO:0000313" key="5">
    <source>
        <dbReference type="Proteomes" id="UP000019132"/>
    </source>
</evidence>
<dbReference type="EnsemblProtists" id="PYU1_T008897">
    <property type="protein sequence ID" value="PYU1_T008897"/>
    <property type="gene ID" value="PYU1_G008879"/>
</dbReference>
<dbReference type="EMBL" id="GL376599">
    <property type="status" value="NOT_ANNOTATED_CDS"/>
    <property type="molecule type" value="Genomic_DNA"/>
</dbReference>
<feature type="region of interest" description="Disordered" evidence="2">
    <location>
        <begin position="1"/>
        <end position="38"/>
    </location>
</feature>
<dbReference type="VEuPathDB" id="FungiDB:PYU1_G008879"/>
<dbReference type="HOGENOM" id="CLU_088784_0_0_1"/>
<evidence type="ECO:0000259" key="3">
    <source>
        <dbReference type="PROSITE" id="PS51253"/>
    </source>
</evidence>
<keyword evidence="5" id="KW-1185">Reference proteome</keyword>
<reference evidence="4" key="3">
    <citation type="submission" date="2015-02" db="UniProtKB">
        <authorList>
            <consortium name="EnsemblProtists"/>
        </authorList>
    </citation>
    <scope>IDENTIFICATION</scope>
    <source>
        <strain evidence="4">DAOM BR144</strain>
    </source>
</reference>
<organism evidence="4 5">
    <name type="scientific">Globisporangium ultimum (strain ATCC 200006 / CBS 805.95 / DAOM BR144)</name>
    <name type="common">Pythium ultimum</name>
    <dbReference type="NCBI Taxonomy" id="431595"/>
    <lineage>
        <taxon>Eukaryota</taxon>
        <taxon>Sar</taxon>
        <taxon>Stramenopiles</taxon>
        <taxon>Oomycota</taxon>
        <taxon>Peronosporomycetes</taxon>
        <taxon>Pythiales</taxon>
        <taxon>Pythiaceae</taxon>
        <taxon>Globisporangium</taxon>
    </lineage>
</organism>
<evidence type="ECO:0000313" key="4">
    <source>
        <dbReference type="EnsemblProtists" id="PYU1_T008897"/>
    </source>
</evidence>
<dbReference type="Pfam" id="PF03221">
    <property type="entry name" value="HTH_Tnp_Tc5"/>
    <property type="match status" value="1"/>
</dbReference>
<dbReference type="InParanoid" id="K3WV99"/>
<dbReference type="STRING" id="431595.K3WV99"/>
<dbReference type="AlphaFoldDB" id="K3WV99"/>
<feature type="domain" description="HTH CENPB-type" evidence="3">
    <location>
        <begin position="196"/>
        <end position="269"/>
    </location>
</feature>
<keyword evidence="1" id="KW-0238">DNA-binding</keyword>
<sequence>MAASNSSIAADARASAAASSPAGVDSAALTADKDAGGDGAATAATEIIRGESAAVPRGASNAPKASRASLSIHEKSIVKSYCEQKIDECKARGEVVPSQDVLRREVLAKFGWQMGRSTLSKIMTMDWKALNVGAHRNPNMKRKRKPLFPDFEADLVQYISVHIAQHEALAAAATDDMIAAGTTSSAGEIMAVSSSDGSKQHAMLLPNDIHALKMAALQPPKNRHVLTEAIILEEAQRLKQVHGIKDEQLVLSVGWLARFKHRNGIRLRKMSTEL</sequence>
<protein>
    <recommendedName>
        <fullName evidence="3">HTH CENPB-type domain-containing protein</fullName>
    </recommendedName>
</protein>
<feature type="compositionally biased region" description="Low complexity" evidence="2">
    <location>
        <begin position="1"/>
        <end position="30"/>
    </location>
</feature>
<evidence type="ECO:0000256" key="1">
    <source>
        <dbReference type="ARBA" id="ARBA00023125"/>
    </source>
</evidence>